<dbReference type="InParanoid" id="A0A1X7UER2"/>
<evidence type="ECO:0000313" key="10">
    <source>
        <dbReference type="EnsemblMetazoa" id="Aqu2.1.26262_001"/>
    </source>
</evidence>
<dbReference type="AlphaFoldDB" id="A0A1X7UER2"/>
<evidence type="ECO:0000256" key="6">
    <source>
        <dbReference type="ARBA" id="ARBA00022989"/>
    </source>
</evidence>
<reference evidence="10" key="2">
    <citation type="submission" date="2017-05" db="UniProtKB">
        <authorList>
            <consortium name="EnsemblMetazoa"/>
        </authorList>
    </citation>
    <scope>IDENTIFICATION</scope>
</reference>
<reference evidence="11" key="1">
    <citation type="journal article" date="2010" name="Nature">
        <title>The Amphimedon queenslandica genome and the evolution of animal complexity.</title>
        <authorList>
            <person name="Srivastava M."/>
            <person name="Simakov O."/>
            <person name="Chapman J."/>
            <person name="Fahey B."/>
            <person name="Gauthier M.E."/>
            <person name="Mitros T."/>
            <person name="Richards G.S."/>
            <person name="Conaco C."/>
            <person name="Dacre M."/>
            <person name="Hellsten U."/>
            <person name="Larroux C."/>
            <person name="Putnam N.H."/>
            <person name="Stanke M."/>
            <person name="Adamska M."/>
            <person name="Darling A."/>
            <person name="Degnan S.M."/>
            <person name="Oakley T.H."/>
            <person name="Plachetzki D.C."/>
            <person name="Zhai Y."/>
            <person name="Adamski M."/>
            <person name="Calcino A."/>
            <person name="Cummins S.F."/>
            <person name="Goodstein D.M."/>
            <person name="Harris C."/>
            <person name="Jackson D.J."/>
            <person name="Leys S.P."/>
            <person name="Shu S."/>
            <person name="Woodcroft B.J."/>
            <person name="Vervoort M."/>
            <person name="Kosik K.S."/>
            <person name="Manning G."/>
            <person name="Degnan B.M."/>
            <person name="Rokhsar D.S."/>
        </authorList>
    </citation>
    <scope>NUCLEOTIDE SEQUENCE [LARGE SCALE GENOMIC DNA]</scope>
</reference>
<evidence type="ECO:0000256" key="1">
    <source>
        <dbReference type="ARBA" id="ARBA00004447"/>
    </source>
</evidence>
<sequence>MAVFLSNNTNNSQLYTDRSFVTELRPETYYPSLNEIVHVLHHLYENYARNYEYFLIISDNAYVNMYSFEDVIHKLAQENEELIYAGFSKSFGLHEFCGADSGVLISVQTLSKVIENINNCIGWSKRYYWDVMLGQCLRKTLGIKCLNISRYFLNDDQHQSLSPAVLWSSNNSIYSSAFSVSPVTTYDHMNLLHYYYNSLQMKRYLAKAESLRKIVHYTCEELSHFAFDHQTVTKDCENIARDISKPLYERYRKKQTQKWRRYDMMPSWDYFDAENIYAGHKTEPSVQISDDRVASTDIEMVTSVAETVVQEKYQLPDLKLTAVINGYMRQNVLKGSEYILDAQFGNSKLIVNDRVRLLQPFLPNVTAQVDKDDLSEVVNVIVPISNSNGKCIKFIQTYLKKSLKNSIHLILIVYKKTDFEKMREKVNKITTKYKRASITVVKGKGRFSRAKALHQGISTLKRSDLAFFCDVDLNIESHFYDRCRRNTIQGSQVYLPSVVKLYNPKLYTKVHHSSNLPLNRQTGHWGSYNYGMLCIYKSDYLYVGGLNIRMRGWGGEDLDFLQRLKSKGLVLFRAPDKGLIHHWHERDCSTRSVRRHMKSHCESNKIEALGDRRTLARYIFNLTETKPSLLL</sequence>
<evidence type="ECO:0000256" key="2">
    <source>
        <dbReference type="ARBA" id="ARBA00009239"/>
    </source>
</evidence>
<dbReference type="SUPFAM" id="SSF53448">
    <property type="entry name" value="Nucleotide-diphospho-sugar transferases"/>
    <property type="match status" value="1"/>
</dbReference>
<keyword evidence="7 9" id="KW-0333">Golgi apparatus</keyword>
<dbReference type="OrthoDB" id="431432at2759"/>
<evidence type="ECO:0000256" key="8">
    <source>
        <dbReference type="ARBA" id="ARBA00023136"/>
    </source>
</evidence>
<evidence type="ECO:0000256" key="3">
    <source>
        <dbReference type="ARBA" id="ARBA00022679"/>
    </source>
</evidence>
<dbReference type="GO" id="GO:0032580">
    <property type="term" value="C:Golgi cisterna membrane"/>
    <property type="evidence" value="ECO:0007669"/>
    <property type="project" value="UniProtKB-SubCell"/>
</dbReference>
<dbReference type="Gene3D" id="3.90.550.50">
    <property type="match status" value="1"/>
</dbReference>
<keyword evidence="3 9" id="KW-0808">Transferase</keyword>
<dbReference type="PANTHER" id="PTHR12369:SF11">
    <property type="entry name" value="HEXOSYLTRANSFERASE"/>
    <property type="match status" value="1"/>
</dbReference>
<keyword evidence="8" id="KW-0472">Membrane</keyword>
<evidence type="ECO:0000256" key="9">
    <source>
        <dbReference type="RuleBase" id="RU364016"/>
    </source>
</evidence>
<evidence type="ECO:0000256" key="7">
    <source>
        <dbReference type="ARBA" id="ARBA00023034"/>
    </source>
</evidence>
<evidence type="ECO:0000256" key="4">
    <source>
        <dbReference type="ARBA" id="ARBA00022692"/>
    </source>
</evidence>
<keyword evidence="4" id="KW-0812">Transmembrane</keyword>
<keyword evidence="5 9" id="KW-0735">Signal-anchor</keyword>
<protein>
    <recommendedName>
        <fullName evidence="9">Hexosyltransferase</fullName>
        <ecNumber evidence="9">2.4.1.-</ecNumber>
    </recommendedName>
</protein>
<dbReference type="KEGG" id="aqu:105313531"/>
<dbReference type="GO" id="GO:0008376">
    <property type="term" value="F:acetylgalactosaminyltransferase activity"/>
    <property type="evidence" value="ECO:0007669"/>
    <property type="project" value="InterPro"/>
</dbReference>
<evidence type="ECO:0000256" key="5">
    <source>
        <dbReference type="ARBA" id="ARBA00022968"/>
    </source>
</evidence>
<dbReference type="InterPro" id="IPR051227">
    <property type="entry name" value="CS_glycosyltransferase"/>
</dbReference>
<name>A0A1X7UER2_AMPQE</name>
<dbReference type="EnsemblMetazoa" id="Aqu2.1.26262_001">
    <property type="protein sequence ID" value="Aqu2.1.26262_001"/>
    <property type="gene ID" value="Aqu2.1.26262"/>
</dbReference>
<dbReference type="InterPro" id="IPR029044">
    <property type="entry name" value="Nucleotide-diphossugar_trans"/>
</dbReference>
<dbReference type="FunCoup" id="A0A1X7UER2">
    <property type="interactions" value="168"/>
</dbReference>
<dbReference type="EC" id="2.4.1.-" evidence="9"/>
<dbReference type="eggNOG" id="KOG3588">
    <property type="taxonomic scope" value="Eukaryota"/>
</dbReference>
<dbReference type="Pfam" id="PF05679">
    <property type="entry name" value="CHGN"/>
    <property type="match status" value="1"/>
</dbReference>
<organism evidence="10">
    <name type="scientific">Amphimedon queenslandica</name>
    <name type="common">Sponge</name>
    <dbReference type="NCBI Taxonomy" id="400682"/>
    <lineage>
        <taxon>Eukaryota</taxon>
        <taxon>Metazoa</taxon>
        <taxon>Porifera</taxon>
        <taxon>Demospongiae</taxon>
        <taxon>Heteroscleromorpha</taxon>
        <taxon>Haplosclerida</taxon>
        <taxon>Niphatidae</taxon>
        <taxon>Amphimedon</taxon>
    </lineage>
</organism>
<keyword evidence="6" id="KW-1133">Transmembrane helix</keyword>
<dbReference type="Gene3D" id="3.90.550.10">
    <property type="entry name" value="Spore Coat Polysaccharide Biosynthesis Protein SpsA, Chain A"/>
    <property type="match status" value="1"/>
</dbReference>
<gene>
    <name evidence="10" type="primary">105313531</name>
</gene>
<dbReference type="PANTHER" id="PTHR12369">
    <property type="entry name" value="CHONDROITIN SYNTHASE"/>
    <property type="match status" value="1"/>
</dbReference>
<evidence type="ECO:0000313" key="11">
    <source>
        <dbReference type="Proteomes" id="UP000007879"/>
    </source>
</evidence>
<accession>A0A1X7UER2</accession>
<comment type="similarity">
    <text evidence="2 9">Belongs to the chondroitin N-acetylgalactosaminyltransferase family.</text>
</comment>
<dbReference type="STRING" id="400682.A0A1X7UER2"/>
<proteinExistence type="inferred from homology"/>
<dbReference type="Proteomes" id="UP000007879">
    <property type="component" value="Unassembled WGS sequence"/>
</dbReference>
<keyword evidence="11" id="KW-1185">Reference proteome</keyword>
<dbReference type="EnsemblMetazoa" id="XM_011407032.2">
    <property type="protein sequence ID" value="XP_011405334.1"/>
    <property type="gene ID" value="LOC105313531"/>
</dbReference>
<dbReference type="InterPro" id="IPR008428">
    <property type="entry name" value="Chond_GalNAc"/>
</dbReference>
<comment type="subcellular location">
    <subcellularLocation>
        <location evidence="1 9">Golgi apparatus</location>
        <location evidence="1 9">Golgi stack membrane</location>
        <topology evidence="1 9">Single-pass type II membrane protein</topology>
    </subcellularLocation>
</comment>